<feature type="compositionally biased region" description="Basic and acidic residues" evidence="1">
    <location>
        <begin position="72"/>
        <end position="88"/>
    </location>
</feature>
<feature type="region of interest" description="Disordered" evidence="1">
    <location>
        <begin position="34"/>
        <end position="133"/>
    </location>
</feature>
<evidence type="ECO:0000313" key="3">
    <source>
        <dbReference type="EMBL" id="MER7377991.1"/>
    </source>
</evidence>
<name>A0ABV1Y2I0_9ACTN</name>
<feature type="compositionally biased region" description="Low complexity" evidence="1">
    <location>
        <begin position="102"/>
        <end position="116"/>
    </location>
</feature>
<evidence type="ECO:0000313" key="4">
    <source>
        <dbReference type="Proteomes" id="UP001486207"/>
    </source>
</evidence>
<proteinExistence type="predicted"/>
<accession>A0ABV1Y2I0</accession>
<feature type="chain" id="PRO_5045886270" description="Secreted protein" evidence="2">
    <location>
        <begin position="35"/>
        <end position="133"/>
    </location>
</feature>
<dbReference type="RefSeq" id="WP_190074753.1">
    <property type="nucleotide sequence ID" value="NZ_BNBM01000020.1"/>
</dbReference>
<evidence type="ECO:0000256" key="1">
    <source>
        <dbReference type="SAM" id="MobiDB-lite"/>
    </source>
</evidence>
<dbReference type="Proteomes" id="UP001486207">
    <property type="component" value="Unassembled WGS sequence"/>
</dbReference>
<organism evidence="3 4">
    <name type="scientific">Streptomyces lanatus</name>
    <dbReference type="NCBI Taxonomy" id="66900"/>
    <lineage>
        <taxon>Bacteria</taxon>
        <taxon>Bacillati</taxon>
        <taxon>Actinomycetota</taxon>
        <taxon>Actinomycetes</taxon>
        <taxon>Kitasatosporales</taxon>
        <taxon>Streptomycetaceae</taxon>
        <taxon>Streptomyces</taxon>
    </lineage>
</organism>
<keyword evidence="4" id="KW-1185">Reference proteome</keyword>
<sequence length="133" mass="13418">MRPASRTIPTAAQRLATTLTVLFAVLLALVPAHAASGPGHSPAVAATSTQLADTAPRADDPCAAGCATQARPRHDPLGERPHHPDHHATAPGCVVAARPDAATHTPAASAHTPTSPCRSAHDRGRAPPAPTGI</sequence>
<evidence type="ECO:0000256" key="2">
    <source>
        <dbReference type="SAM" id="SignalP"/>
    </source>
</evidence>
<feature type="signal peptide" evidence="2">
    <location>
        <begin position="1"/>
        <end position="34"/>
    </location>
</feature>
<gene>
    <name evidence="3" type="ORF">ABT384_35780</name>
</gene>
<evidence type="ECO:0008006" key="5">
    <source>
        <dbReference type="Google" id="ProtNLM"/>
    </source>
</evidence>
<comment type="caution">
    <text evidence="3">The sequence shown here is derived from an EMBL/GenBank/DDBJ whole genome shotgun (WGS) entry which is preliminary data.</text>
</comment>
<keyword evidence="2" id="KW-0732">Signal</keyword>
<protein>
    <recommendedName>
        <fullName evidence="5">Secreted protein</fullName>
    </recommendedName>
</protein>
<reference evidence="3 4" key="1">
    <citation type="submission" date="2024-06" db="EMBL/GenBank/DDBJ databases">
        <title>The Natural Products Discovery Center: Release of the First 8490 Sequenced Strains for Exploring Actinobacteria Biosynthetic Diversity.</title>
        <authorList>
            <person name="Kalkreuter E."/>
            <person name="Kautsar S.A."/>
            <person name="Yang D."/>
            <person name="Bader C.D."/>
            <person name="Teijaro C.N."/>
            <person name="Fluegel L."/>
            <person name="Davis C.M."/>
            <person name="Simpson J.R."/>
            <person name="Lauterbach L."/>
            <person name="Steele A.D."/>
            <person name="Gui C."/>
            <person name="Meng S."/>
            <person name="Li G."/>
            <person name="Viehrig K."/>
            <person name="Ye F."/>
            <person name="Su P."/>
            <person name="Kiefer A.F."/>
            <person name="Nichols A."/>
            <person name="Cepeda A.J."/>
            <person name="Yan W."/>
            <person name="Fan B."/>
            <person name="Jiang Y."/>
            <person name="Adhikari A."/>
            <person name="Zheng C.-J."/>
            <person name="Schuster L."/>
            <person name="Cowan T.M."/>
            <person name="Smanski M.J."/>
            <person name="Chevrette M.G."/>
            <person name="De Carvalho L.P.S."/>
            <person name="Shen B."/>
        </authorList>
    </citation>
    <scope>NUCLEOTIDE SEQUENCE [LARGE SCALE GENOMIC DNA]</scope>
    <source>
        <strain evidence="3 4">NPDC000155</strain>
    </source>
</reference>
<dbReference type="EMBL" id="JBEPFB010000021">
    <property type="protein sequence ID" value="MER7377991.1"/>
    <property type="molecule type" value="Genomic_DNA"/>
</dbReference>